<dbReference type="InterPro" id="IPR007038">
    <property type="entry name" value="HupE_UreJ"/>
</dbReference>
<evidence type="ECO:0008006" key="5">
    <source>
        <dbReference type="Google" id="ProtNLM"/>
    </source>
</evidence>
<dbReference type="KEGG" id="hba:Hbal_2732"/>
<feature type="chain" id="PRO_5002973077" description="HupE/UreJ protein" evidence="2">
    <location>
        <begin position="22"/>
        <end position="205"/>
    </location>
</feature>
<accession>C6XQA6</accession>
<protein>
    <recommendedName>
        <fullName evidence="5">HupE/UreJ protein</fullName>
    </recommendedName>
</protein>
<keyword evidence="1" id="KW-1133">Transmembrane helix</keyword>
<dbReference type="Pfam" id="PF04955">
    <property type="entry name" value="HupE_UreJ"/>
    <property type="match status" value="1"/>
</dbReference>
<dbReference type="STRING" id="582402.Hbal_2732"/>
<feature type="transmembrane region" description="Helical" evidence="1">
    <location>
        <begin position="78"/>
        <end position="96"/>
    </location>
</feature>
<name>C6XQA6_HIRBI</name>
<dbReference type="AlphaFoldDB" id="C6XQA6"/>
<keyword evidence="4" id="KW-1185">Reference proteome</keyword>
<keyword evidence="1" id="KW-0812">Transmembrane</keyword>
<keyword evidence="1" id="KW-0472">Membrane</keyword>
<dbReference type="HOGENOM" id="CLU_1336006_0_0_5"/>
<feature type="transmembrane region" description="Helical" evidence="1">
    <location>
        <begin position="152"/>
        <end position="172"/>
    </location>
</feature>
<dbReference type="RefSeq" id="WP_015828555.1">
    <property type="nucleotide sequence ID" value="NC_012982.1"/>
</dbReference>
<feature type="transmembrane region" description="Helical" evidence="1">
    <location>
        <begin position="102"/>
        <end position="117"/>
    </location>
</feature>
<evidence type="ECO:0000256" key="2">
    <source>
        <dbReference type="SAM" id="SignalP"/>
    </source>
</evidence>
<reference evidence="4" key="1">
    <citation type="journal article" date="2011" name="J. Bacteriol.">
        <title>Genome sequences of eight morphologically diverse alphaproteobacteria.</title>
        <authorList>
            <consortium name="US DOE Joint Genome Institute"/>
            <person name="Brown P.J."/>
            <person name="Kysela D.T."/>
            <person name="Buechlein A."/>
            <person name="Hemmerich C."/>
            <person name="Brun Y.V."/>
        </authorList>
    </citation>
    <scope>NUCLEOTIDE SEQUENCE [LARGE SCALE GENOMIC DNA]</scope>
    <source>
        <strain evidence="4">ATCC 49814 / DSM 5838 / IFAM 1418</strain>
    </source>
</reference>
<sequence length="205" mass="21877">MKHASRWFALSLFTLAPVAFAHPGHTHTEPATFVSLSDVMTGLLHPFSGFDHLLSILAISLVCVGVKQATGRSTLETLVLSSLVFAIGLLISSAISISNAQWVEYAYIALFAVLIGLNSRLPIWVGFVAIFAFGCSHSYGFGQTLWIENGEFLASLWVSSVVMMAICVAALTKMFSSLSIDKNGALVSRLGQSVLLSAALVALVQ</sequence>
<evidence type="ECO:0000313" key="3">
    <source>
        <dbReference type="EMBL" id="ACT60405.1"/>
    </source>
</evidence>
<evidence type="ECO:0000313" key="4">
    <source>
        <dbReference type="Proteomes" id="UP000002745"/>
    </source>
</evidence>
<feature type="transmembrane region" description="Helical" evidence="1">
    <location>
        <begin position="184"/>
        <end position="204"/>
    </location>
</feature>
<proteinExistence type="predicted"/>
<evidence type="ECO:0000256" key="1">
    <source>
        <dbReference type="SAM" id="Phobius"/>
    </source>
</evidence>
<feature type="transmembrane region" description="Helical" evidence="1">
    <location>
        <begin position="124"/>
        <end position="146"/>
    </location>
</feature>
<dbReference type="eggNOG" id="COG2370">
    <property type="taxonomic scope" value="Bacteria"/>
</dbReference>
<feature type="signal peptide" evidence="2">
    <location>
        <begin position="1"/>
        <end position="21"/>
    </location>
</feature>
<dbReference type="Proteomes" id="UP000002745">
    <property type="component" value="Chromosome"/>
</dbReference>
<dbReference type="EMBL" id="CP001678">
    <property type="protein sequence ID" value="ACT60405.1"/>
    <property type="molecule type" value="Genomic_DNA"/>
</dbReference>
<organism evidence="3 4">
    <name type="scientific">Hirschia baltica (strain ATCC 49814 / DSM 5838 / IFAM 1418)</name>
    <dbReference type="NCBI Taxonomy" id="582402"/>
    <lineage>
        <taxon>Bacteria</taxon>
        <taxon>Pseudomonadati</taxon>
        <taxon>Pseudomonadota</taxon>
        <taxon>Alphaproteobacteria</taxon>
        <taxon>Hyphomonadales</taxon>
        <taxon>Hyphomonadaceae</taxon>
        <taxon>Hirschia</taxon>
    </lineage>
</organism>
<feature type="transmembrane region" description="Helical" evidence="1">
    <location>
        <begin position="45"/>
        <end position="66"/>
    </location>
</feature>
<gene>
    <name evidence="3" type="ordered locus">Hbal_2732</name>
</gene>
<dbReference type="OrthoDB" id="9808192at2"/>
<keyword evidence="2" id="KW-0732">Signal</keyword>